<evidence type="ECO:0000259" key="2">
    <source>
        <dbReference type="Pfam" id="PF00056"/>
    </source>
</evidence>
<keyword evidence="1" id="KW-0560">Oxidoreductase</keyword>
<feature type="domain" description="Lactate/malate dehydrogenase C-terminal" evidence="3">
    <location>
        <begin position="143"/>
        <end position="278"/>
    </location>
</feature>
<dbReference type="InterPro" id="IPR036291">
    <property type="entry name" value="NAD(P)-bd_dom_sf"/>
</dbReference>
<dbReference type="SUPFAM" id="SSF51735">
    <property type="entry name" value="NAD(P)-binding Rossmann-fold domains"/>
    <property type="match status" value="1"/>
</dbReference>
<dbReference type="Pfam" id="PF00056">
    <property type="entry name" value="Ldh_1_N"/>
    <property type="match status" value="1"/>
</dbReference>
<reference evidence="4 5" key="1">
    <citation type="submission" date="2023-06" db="EMBL/GenBank/DDBJ databases">
        <title>Antibody response to the Sneathia vaginalis cytopathogenic toxin A during pregnancy.</title>
        <authorList>
            <person name="Mccoy Z.T."/>
            <person name="Serrano M.G."/>
            <person name="Spaine K."/>
            <person name="Edwards D.J."/>
            <person name="Buck G.A."/>
            <person name="Jefferson K."/>
        </authorList>
    </citation>
    <scope>NUCLEOTIDE SEQUENCE [LARGE SCALE GENOMIC DNA]</scope>
    <source>
        <strain evidence="4 5">CCUG 42621</strain>
    </source>
</reference>
<dbReference type="PRINTS" id="PR00086">
    <property type="entry name" value="LLDHDRGNASE"/>
</dbReference>
<keyword evidence="5" id="KW-1185">Reference proteome</keyword>
<dbReference type="Gene3D" id="3.90.110.10">
    <property type="entry name" value="Lactate dehydrogenase/glycoside hydrolase, family 4, C-terminal"/>
    <property type="match status" value="1"/>
</dbReference>
<comment type="similarity">
    <text evidence="1">Belongs to the LDH/MDH superfamily.</text>
</comment>
<proteinExistence type="inferred from homology"/>
<evidence type="ECO:0000313" key="4">
    <source>
        <dbReference type="EMBL" id="MDK9580425.1"/>
    </source>
</evidence>
<dbReference type="SUPFAM" id="SSF56327">
    <property type="entry name" value="LDH C-terminal domain-like"/>
    <property type="match status" value="1"/>
</dbReference>
<dbReference type="PANTHER" id="PTHR43128">
    <property type="entry name" value="L-2-HYDROXYCARBOXYLATE DEHYDROGENASE (NAD(P)(+))"/>
    <property type="match status" value="1"/>
</dbReference>
<evidence type="ECO:0000256" key="1">
    <source>
        <dbReference type="RuleBase" id="RU003369"/>
    </source>
</evidence>
<dbReference type="InterPro" id="IPR022383">
    <property type="entry name" value="Lactate/malate_DH_C"/>
</dbReference>
<dbReference type="InterPro" id="IPR001236">
    <property type="entry name" value="Lactate/malate_DH_N"/>
</dbReference>
<name>A0ABT7HL87_9FUSO</name>
<organism evidence="4 5">
    <name type="scientific">Sneathia sanguinegens</name>
    <dbReference type="NCBI Taxonomy" id="40543"/>
    <lineage>
        <taxon>Bacteria</taxon>
        <taxon>Fusobacteriati</taxon>
        <taxon>Fusobacteriota</taxon>
        <taxon>Fusobacteriia</taxon>
        <taxon>Fusobacteriales</taxon>
        <taxon>Leptotrichiaceae</taxon>
        <taxon>Sneathia</taxon>
    </lineage>
</organism>
<dbReference type="Proteomes" id="UP001225134">
    <property type="component" value="Unassembled WGS sequence"/>
</dbReference>
<dbReference type="EMBL" id="JASSPP010000003">
    <property type="protein sequence ID" value="MDK9580425.1"/>
    <property type="molecule type" value="Genomic_DNA"/>
</dbReference>
<feature type="domain" description="Lactate/malate dehydrogenase N-terminal" evidence="2">
    <location>
        <begin position="2"/>
        <end position="140"/>
    </location>
</feature>
<dbReference type="InterPro" id="IPR001557">
    <property type="entry name" value="L-lactate/malate_DH"/>
</dbReference>
<protein>
    <submittedName>
        <fullName evidence="4">NAD(P)-binding domain-containing protein</fullName>
    </submittedName>
</protein>
<accession>A0ABT7HL87</accession>
<gene>
    <name evidence="4" type="ORF">QQA45_02710</name>
</gene>
<evidence type="ECO:0000313" key="5">
    <source>
        <dbReference type="Proteomes" id="UP001225134"/>
    </source>
</evidence>
<dbReference type="InterPro" id="IPR015955">
    <property type="entry name" value="Lactate_DH/Glyco_Ohase_4_C"/>
</dbReference>
<dbReference type="PANTHER" id="PTHR43128:SF31">
    <property type="entry name" value="L-LACTATE DEHYDROGENASE"/>
    <property type="match status" value="1"/>
</dbReference>
<evidence type="ECO:0000259" key="3">
    <source>
        <dbReference type="Pfam" id="PF02866"/>
    </source>
</evidence>
<dbReference type="Pfam" id="PF02866">
    <property type="entry name" value="Ldh_1_C"/>
    <property type="match status" value="1"/>
</dbReference>
<comment type="caution">
    <text evidence="4">The sequence shown here is derived from an EMBL/GenBank/DDBJ whole genome shotgun (WGS) entry which is preliminary data.</text>
</comment>
<sequence length="280" mass="30982">MVKLGIIGAGAVGFAVGYTAARLGIVDDIKYCDINETKANAQAMDIEDANKYYPHSVKMSAGTYEDMADRDIVVLATGDLSGIRDRLLEWVKFKDATRDYVKKIVSSGFKGFFIVVSNPCDLMAYLVYKTSGFPQEKVIGAGTALDTARLNTTLANILNIDPKKVRGVVLGEHGESQFVAWSNIFVENMTLKEYLKQNPKEFSRDFVENKVRERAWRVIDGKQHTQCGIGSTVCDLITAITQDKKDIILVSTLLNKEYGLKDIYLSTPCIIGKNGVEKNS</sequence>
<dbReference type="RefSeq" id="WP_285152762.1">
    <property type="nucleotide sequence ID" value="NZ_JASSPP010000003.1"/>
</dbReference>
<dbReference type="Gene3D" id="3.40.50.720">
    <property type="entry name" value="NAD(P)-binding Rossmann-like Domain"/>
    <property type="match status" value="1"/>
</dbReference>
<dbReference type="PIRSF" id="PIRSF000102">
    <property type="entry name" value="Lac_mal_DH"/>
    <property type="match status" value="1"/>
</dbReference>